<dbReference type="PANTHER" id="PTHR30273:SF2">
    <property type="entry name" value="PROTEIN FECR"/>
    <property type="match status" value="1"/>
</dbReference>
<dbReference type="Gene3D" id="3.55.50.30">
    <property type="match status" value="1"/>
</dbReference>
<feature type="domain" description="Protein FecR C-terminal" evidence="3">
    <location>
        <begin position="248"/>
        <end position="316"/>
    </location>
</feature>
<dbReference type="EMBL" id="AMEP01000043">
    <property type="protein sequence ID" value="EKY02985.1"/>
    <property type="molecule type" value="Genomic_DNA"/>
</dbReference>
<dbReference type="STRING" id="1127699.HMPREF9151_00574"/>
<dbReference type="InterPro" id="IPR032508">
    <property type="entry name" value="FecR_C"/>
</dbReference>
<gene>
    <name evidence="4" type="ORF">HMPREF9151_00574</name>
</gene>
<dbReference type="Gene3D" id="2.60.120.1440">
    <property type="match status" value="1"/>
</dbReference>
<dbReference type="InterPro" id="IPR012373">
    <property type="entry name" value="Ferrdict_sens_TM"/>
</dbReference>
<keyword evidence="1" id="KW-0812">Transmembrane</keyword>
<keyword evidence="1" id="KW-0472">Membrane</keyword>
<dbReference type="GO" id="GO:0016989">
    <property type="term" value="F:sigma factor antagonist activity"/>
    <property type="evidence" value="ECO:0007669"/>
    <property type="project" value="TreeGrafter"/>
</dbReference>
<evidence type="ECO:0000313" key="5">
    <source>
        <dbReference type="Proteomes" id="UP000010433"/>
    </source>
</evidence>
<dbReference type="AlphaFoldDB" id="L1NI96"/>
<dbReference type="PANTHER" id="PTHR30273">
    <property type="entry name" value="PERIPLASMIC SIGNAL SENSOR AND SIGMA FACTOR ACTIVATOR FECR-RELATED"/>
    <property type="match status" value="1"/>
</dbReference>
<dbReference type="Proteomes" id="UP000010433">
    <property type="component" value="Unassembled WGS sequence"/>
</dbReference>
<feature type="transmembrane region" description="Helical" evidence="1">
    <location>
        <begin position="82"/>
        <end position="102"/>
    </location>
</feature>
<evidence type="ECO:0000259" key="3">
    <source>
        <dbReference type="Pfam" id="PF16344"/>
    </source>
</evidence>
<dbReference type="Pfam" id="PF16344">
    <property type="entry name" value="FecR_C"/>
    <property type="match status" value="1"/>
</dbReference>
<dbReference type="InterPro" id="IPR006860">
    <property type="entry name" value="FecR"/>
</dbReference>
<protein>
    <submittedName>
        <fullName evidence="4">Sigma factor regulatory protein, FecR/PupR family</fullName>
    </submittedName>
</protein>
<dbReference type="PIRSF" id="PIRSF018266">
    <property type="entry name" value="FecR"/>
    <property type="match status" value="1"/>
</dbReference>
<name>L1NI96_9BACT</name>
<accession>L1NI96</accession>
<feature type="domain" description="FecR protein" evidence="2">
    <location>
        <begin position="115"/>
        <end position="206"/>
    </location>
</feature>
<dbReference type="Pfam" id="PF04773">
    <property type="entry name" value="FecR"/>
    <property type="match status" value="1"/>
</dbReference>
<sequence length="320" mass="36510">MNQAITLKQLAFRYFEGSITKEEGVRLFDFVRADESHVQELRQWEKEWLAEHMLSDDTKAEWHQLTHRLKLRKRVVFGLNRSAIWGVAASIVAVVCMAYATYVTFHEVFFVCQAPMGGRTNIVLPDGSRVILNAESSLRYSNRFGNHNRKVELSGEAFFDVARMNGSPFTVHTAGYDVVVRGTRFNVSAYPDDNFVATKLFGGRVEVQRGDTAVEMQAGQMVVYDKQSQRLAKFHIAMDNRGWVDHRLNVEDMSLQRLAKILSRQYDVNIHIADTRLQTVAVTMHLNHVDNIDDIMLALGKVIPADIHRKGKYIVIKPLS</sequence>
<dbReference type="HOGENOM" id="CLU_050192_2_2_10"/>
<dbReference type="PATRIC" id="fig|1127699.3.peg.526"/>
<dbReference type="OrthoDB" id="1082779at2"/>
<proteinExistence type="predicted"/>
<keyword evidence="1" id="KW-1133">Transmembrane helix</keyword>
<evidence type="ECO:0000313" key="4">
    <source>
        <dbReference type="EMBL" id="EKY02985.1"/>
    </source>
</evidence>
<reference evidence="4 5" key="1">
    <citation type="submission" date="2012-05" db="EMBL/GenBank/DDBJ databases">
        <authorList>
            <person name="Weinstock G."/>
            <person name="Sodergren E."/>
            <person name="Lobos E.A."/>
            <person name="Fulton L."/>
            <person name="Fulton R."/>
            <person name="Courtney L."/>
            <person name="Fronick C."/>
            <person name="O'Laughlin M."/>
            <person name="Godfrey J."/>
            <person name="Wilson R.M."/>
            <person name="Miner T."/>
            <person name="Farmer C."/>
            <person name="Delehaunty K."/>
            <person name="Cordes M."/>
            <person name="Minx P."/>
            <person name="Tomlinson C."/>
            <person name="Chen J."/>
            <person name="Wollam A."/>
            <person name="Pepin K.H."/>
            <person name="Bhonagiri V."/>
            <person name="Zhang X."/>
            <person name="Suruliraj S."/>
            <person name="Warren W."/>
            <person name="Mitreva M."/>
            <person name="Mardis E.R."/>
            <person name="Wilson R.K."/>
        </authorList>
    </citation>
    <scope>NUCLEOTIDE SEQUENCE [LARGE SCALE GENOMIC DNA]</scope>
    <source>
        <strain evidence="4 5">F0055</strain>
    </source>
</reference>
<comment type="caution">
    <text evidence="4">The sequence shown here is derived from an EMBL/GenBank/DDBJ whole genome shotgun (WGS) entry which is preliminary data.</text>
</comment>
<organism evidence="4 5">
    <name type="scientific">Hoylesella saccharolytica F0055</name>
    <dbReference type="NCBI Taxonomy" id="1127699"/>
    <lineage>
        <taxon>Bacteria</taxon>
        <taxon>Pseudomonadati</taxon>
        <taxon>Bacteroidota</taxon>
        <taxon>Bacteroidia</taxon>
        <taxon>Bacteroidales</taxon>
        <taxon>Prevotellaceae</taxon>
        <taxon>Hoylesella</taxon>
    </lineage>
</organism>
<evidence type="ECO:0000256" key="1">
    <source>
        <dbReference type="SAM" id="Phobius"/>
    </source>
</evidence>
<dbReference type="RefSeq" id="WP_009161743.1">
    <property type="nucleotide sequence ID" value="NZ_KB290974.1"/>
</dbReference>
<evidence type="ECO:0000259" key="2">
    <source>
        <dbReference type="Pfam" id="PF04773"/>
    </source>
</evidence>
<keyword evidence="5" id="KW-1185">Reference proteome</keyword>